<dbReference type="Proteomes" id="UP000188243">
    <property type="component" value="Chromosome"/>
</dbReference>
<dbReference type="GO" id="GO:0009288">
    <property type="term" value="C:bacterial-type flagellum"/>
    <property type="evidence" value="ECO:0007669"/>
    <property type="project" value="UniProtKB-SubCell"/>
</dbReference>
<accession>A0A1Q2GVE7</accession>
<dbReference type="Pfam" id="PF00700">
    <property type="entry name" value="Flagellin_C"/>
    <property type="match status" value="1"/>
</dbReference>
<evidence type="ECO:0000256" key="2">
    <source>
        <dbReference type="ARBA" id="ARBA00022525"/>
    </source>
</evidence>
<dbReference type="InterPro" id="IPR042187">
    <property type="entry name" value="Flagellin_C_sub2"/>
</dbReference>
<dbReference type="KEGG" id="paln:B0W48_03640"/>
<dbReference type="PRINTS" id="PR00207">
    <property type="entry name" value="FLAGELLIN"/>
</dbReference>
<comment type="subcellular location">
    <subcellularLocation>
        <location evidence="4">Secreted</location>
    </subcellularLocation>
    <subcellularLocation>
        <location evidence="4">Bacterial flagellum</location>
    </subcellularLocation>
</comment>
<evidence type="ECO:0000256" key="4">
    <source>
        <dbReference type="RuleBase" id="RU362073"/>
    </source>
</evidence>
<evidence type="ECO:0000256" key="1">
    <source>
        <dbReference type="ARBA" id="ARBA00005709"/>
    </source>
</evidence>
<dbReference type="InterPro" id="IPR001029">
    <property type="entry name" value="Flagellin_N"/>
</dbReference>
<dbReference type="RefSeq" id="WP_077535674.1">
    <property type="nucleotide sequence ID" value="NZ_CANLYY010000037.1"/>
</dbReference>
<evidence type="ECO:0000313" key="9">
    <source>
        <dbReference type="Proteomes" id="UP000188243"/>
    </source>
</evidence>
<keyword evidence="2 4" id="KW-0964">Secreted</keyword>
<dbReference type="Gene3D" id="6.10.10.10">
    <property type="entry name" value="Flagellar export chaperone, C-terminal domain"/>
    <property type="match status" value="1"/>
</dbReference>
<evidence type="ECO:0000256" key="3">
    <source>
        <dbReference type="ARBA" id="ARBA00023143"/>
    </source>
</evidence>
<dbReference type="Pfam" id="PF00669">
    <property type="entry name" value="Flagellin_N"/>
    <property type="match status" value="1"/>
</dbReference>
<keyword evidence="7" id="KW-0966">Cell projection</keyword>
<evidence type="ECO:0000313" key="7">
    <source>
        <dbReference type="EMBL" id="AQP98970.1"/>
    </source>
</evidence>
<dbReference type="AlphaFoldDB" id="A0A1Q2GVE7"/>
<protein>
    <recommendedName>
        <fullName evidence="4">Flagellin</fullName>
    </recommendedName>
</protein>
<feature type="domain" description="Flagellin N-terminal" evidence="5">
    <location>
        <begin position="5"/>
        <end position="142"/>
    </location>
</feature>
<dbReference type="GO" id="GO:0005198">
    <property type="term" value="F:structural molecule activity"/>
    <property type="evidence" value="ECO:0007669"/>
    <property type="project" value="UniProtKB-UniRule"/>
</dbReference>
<dbReference type="PANTHER" id="PTHR42792">
    <property type="entry name" value="FLAGELLIN"/>
    <property type="match status" value="1"/>
</dbReference>
<organism evidence="7 9">
    <name type="scientific">Pseudoalteromonas aliena</name>
    <dbReference type="NCBI Taxonomy" id="247523"/>
    <lineage>
        <taxon>Bacteria</taxon>
        <taxon>Pseudomonadati</taxon>
        <taxon>Pseudomonadota</taxon>
        <taxon>Gammaproteobacteria</taxon>
        <taxon>Alteromonadales</taxon>
        <taxon>Pseudoalteromonadaceae</taxon>
        <taxon>Pseudoalteromonas</taxon>
    </lineage>
</organism>
<dbReference type="STRING" id="247523.B0W48_03640"/>
<dbReference type="PANTHER" id="PTHR42792:SF2">
    <property type="entry name" value="FLAGELLIN"/>
    <property type="match status" value="1"/>
</dbReference>
<keyword evidence="7" id="KW-0969">Cilium</keyword>
<feature type="domain" description="Flagellin C-terminal" evidence="6">
    <location>
        <begin position="211"/>
        <end position="295"/>
    </location>
</feature>
<evidence type="ECO:0000313" key="8">
    <source>
        <dbReference type="EMBL" id="AQQ01917.1"/>
    </source>
</evidence>
<proteinExistence type="inferred from homology"/>
<dbReference type="KEGG" id="paln:B0W48_20315"/>
<evidence type="ECO:0000259" key="5">
    <source>
        <dbReference type="Pfam" id="PF00669"/>
    </source>
</evidence>
<dbReference type="InterPro" id="IPR046358">
    <property type="entry name" value="Flagellin_C"/>
</dbReference>
<keyword evidence="3 4" id="KW-0975">Bacterial flagellum</keyword>
<dbReference type="EMBL" id="CP019628">
    <property type="protein sequence ID" value="AQP98970.1"/>
    <property type="molecule type" value="Genomic_DNA"/>
</dbReference>
<comment type="similarity">
    <text evidence="1 4">Belongs to the bacterial flagellin family.</text>
</comment>
<dbReference type="GO" id="GO:0005576">
    <property type="term" value="C:extracellular region"/>
    <property type="evidence" value="ECO:0007669"/>
    <property type="project" value="UniProtKB-SubCell"/>
</dbReference>
<keyword evidence="7" id="KW-0282">Flagellum</keyword>
<dbReference type="SUPFAM" id="SSF64518">
    <property type="entry name" value="Phase 1 flagellin"/>
    <property type="match status" value="1"/>
</dbReference>
<evidence type="ECO:0000259" key="6">
    <source>
        <dbReference type="Pfam" id="PF00700"/>
    </source>
</evidence>
<comment type="function">
    <text evidence="4">Flagellin is the subunit protein which polymerizes to form the filaments of bacterial flagella.</text>
</comment>
<reference evidence="7 9" key="1">
    <citation type="submission" date="2017-02" db="EMBL/GenBank/DDBJ databases">
        <title>Complete genome sequence of the cold-active Pseudoalteromonas aliena strain EH1 isolated from Arctic seawater.</title>
        <authorList>
            <person name="Kim E."/>
            <person name="Heo E."/>
            <person name="Kim H."/>
            <person name="Kim D."/>
        </authorList>
    </citation>
    <scope>NUCLEOTIDE SEQUENCE [LARGE SCALE GENOMIC DNA]</scope>
    <source>
        <strain evidence="7 9">EH1</strain>
    </source>
</reference>
<dbReference type="Gene3D" id="1.20.1330.10">
    <property type="entry name" value="f41 fragment of flagellin, N-terminal domain"/>
    <property type="match status" value="1"/>
</dbReference>
<sequence>MALSIQSNMASMSIQNQLGRSNNDLSTALERLGSGFKINSAKDDAAGLQIASRLNAQVRGQDAALYNSNNAMSMMQTAEGAFDEMTNIAYRMKELATQAANGTNGDDEYTAQTAEYTALAEELNSIMTNTSFGGTKLLDTAATGKFTAAVNFQVGSSVAEKLSVDISKTLLDGTNDSVQLSINKITTTVSTGTGAAAGLIENQADAGTQLGFVDTLVKTIGTARSALGASMNRLDHTMNNVTNMKENTQAAASTLMDADFAAETSNMTKQQLLMNSGISVLSTANSTTQMIGSLLR</sequence>
<name>A0A1Q2GVE7_9GAMM</name>
<gene>
    <name evidence="7" type="ORF">B0W48_03640</name>
    <name evidence="8" type="ORF">B0W48_20315</name>
</gene>
<dbReference type="InterPro" id="IPR001492">
    <property type="entry name" value="Flagellin"/>
</dbReference>
<dbReference type="EMBL" id="CP019628">
    <property type="protein sequence ID" value="AQQ01917.1"/>
    <property type="molecule type" value="Genomic_DNA"/>
</dbReference>